<feature type="region of interest" description="Disordered" evidence="5">
    <location>
        <begin position="1"/>
        <end position="26"/>
    </location>
</feature>
<sequence length="360" mass="39763">MFSTSMGRVVRTAPSLSTITSSPSCAISSRPASALAAANHLLARRNQQRRNSSTSCPPDNSRGAGPSQTQSSKQTEKKAAPRGRSKKMNVPHVPPTNYLKENDVALSSFFSVHRPMSVTTLIPTTASESSFNAIFESRKPSNASKYGQTIYTLGNAVKSLEGASQESEETELRAEILQNSAESDGVVHHLDGQRQYSLNEALAQMRPFNPPPPPAPQGRTQDASKVEVAEADAASPTTRHKPEKKVWKATITVTESTDESGHKTFSATTSPAIRVPTNNGASIEEPEVDEAVHIRQPFLERMEIREQKWLQFLKERGEISGRPTMHAISVKRQRKLKMKKHKYKKLMKKTRNLRRKLGQA</sequence>
<proteinExistence type="inferred from homology"/>
<evidence type="ECO:0000256" key="2">
    <source>
        <dbReference type="ARBA" id="ARBA00023128"/>
    </source>
</evidence>
<dbReference type="InterPro" id="IPR013177">
    <property type="entry name" value="Ribosomal_mS38_C"/>
</dbReference>
<dbReference type="PANTHER" id="PTHR32035:SF3">
    <property type="entry name" value="SMALL RIBOSOMAL SUBUNIT PROTEIN MS38"/>
    <property type="match status" value="1"/>
</dbReference>
<evidence type="ECO:0000256" key="5">
    <source>
        <dbReference type="SAM" id="MobiDB-lite"/>
    </source>
</evidence>
<accession>A0ABR1LFM5</accession>
<feature type="domain" description="Ribosomal protein mS38 C-terminal" evidence="6">
    <location>
        <begin position="326"/>
        <end position="359"/>
    </location>
</feature>
<dbReference type="Pfam" id="PF08213">
    <property type="entry name" value="COX24_C"/>
    <property type="match status" value="1"/>
</dbReference>
<feature type="region of interest" description="Disordered" evidence="5">
    <location>
        <begin position="205"/>
        <end position="244"/>
    </location>
</feature>
<dbReference type="Proteomes" id="UP001365128">
    <property type="component" value="Unassembled WGS sequence"/>
</dbReference>
<protein>
    <recommendedName>
        <fullName evidence="4">Small ribosomal subunit protein mS38</fullName>
    </recommendedName>
</protein>
<feature type="compositionally biased region" description="Polar residues" evidence="5">
    <location>
        <begin position="14"/>
        <end position="25"/>
    </location>
</feature>
<name>A0ABR1LFM5_9PEZI</name>
<feature type="region of interest" description="Disordered" evidence="5">
    <location>
        <begin position="44"/>
        <end position="96"/>
    </location>
</feature>
<evidence type="ECO:0000256" key="4">
    <source>
        <dbReference type="ARBA" id="ARBA00035682"/>
    </source>
</evidence>
<keyword evidence="2" id="KW-0496">Mitochondrion</keyword>
<keyword evidence="8" id="KW-1185">Reference proteome</keyword>
<gene>
    <name evidence="7" type="ORF">IWX46DRAFT_327064</name>
</gene>
<evidence type="ECO:0000259" key="6">
    <source>
        <dbReference type="SMART" id="SM01155"/>
    </source>
</evidence>
<comment type="similarity">
    <text evidence="3">Belongs to the mitochondrion-specific ribosomal protein mS38 family.</text>
</comment>
<comment type="subcellular location">
    <subcellularLocation>
        <location evidence="1">Mitochondrion</location>
    </subcellularLocation>
</comment>
<evidence type="ECO:0000256" key="1">
    <source>
        <dbReference type="ARBA" id="ARBA00004173"/>
    </source>
</evidence>
<comment type="caution">
    <text evidence="7">The sequence shown here is derived from an EMBL/GenBank/DDBJ whole genome shotgun (WGS) entry which is preliminary data.</text>
</comment>
<dbReference type="SMART" id="SM01155">
    <property type="entry name" value="DUF1713"/>
    <property type="match status" value="1"/>
</dbReference>
<feature type="compositionally biased region" description="Basic residues" evidence="5">
    <location>
        <begin position="80"/>
        <end position="89"/>
    </location>
</feature>
<evidence type="ECO:0000313" key="7">
    <source>
        <dbReference type="EMBL" id="KAK7533510.1"/>
    </source>
</evidence>
<dbReference type="EMBL" id="JBBPDW010000046">
    <property type="protein sequence ID" value="KAK7533510.1"/>
    <property type="molecule type" value="Genomic_DNA"/>
</dbReference>
<evidence type="ECO:0000313" key="8">
    <source>
        <dbReference type="Proteomes" id="UP001365128"/>
    </source>
</evidence>
<dbReference type="PANTHER" id="PTHR32035">
    <property type="entry name" value="AURORA KINASE A-INTERACTING PROTEIN"/>
    <property type="match status" value="1"/>
</dbReference>
<evidence type="ECO:0000256" key="3">
    <source>
        <dbReference type="ARBA" id="ARBA00035647"/>
    </source>
</evidence>
<organism evidence="7 8">
    <name type="scientific">Phyllosticta citricarpa</name>
    <dbReference type="NCBI Taxonomy" id="55181"/>
    <lineage>
        <taxon>Eukaryota</taxon>
        <taxon>Fungi</taxon>
        <taxon>Dikarya</taxon>
        <taxon>Ascomycota</taxon>
        <taxon>Pezizomycotina</taxon>
        <taxon>Dothideomycetes</taxon>
        <taxon>Dothideomycetes incertae sedis</taxon>
        <taxon>Botryosphaeriales</taxon>
        <taxon>Phyllostictaceae</taxon>
        <taxon>Phyllosticta</taxon>
    </lineage>
</organism>
<reference evidence="7 8" key="1">
    <citation type="submission" date="2024-04" db="EMBL/GenBank/DDBJ databases">
        <title>Phyllosticta paracitricarpa is synonymous to the EU quarantine fungus P. citricarpa based on phylogenomic analyses.</title>
        <authorList>
            <consortium name="Lawrence Berkeley National Laboratory"/>
            <person name="Van Ingen-Buijs V.A."/>
            <person name="Van Westerhoven A.C."/>
            <person name="Haridas S."/>
            <person name="Skiadas P."/>
            <person name="Martin F."/>
            <person name="Groenewald J.Z."/>
            <person name="Crous P.W."/>
            <person name="Seidl M.F."/>
        </authorList>
    </citation>
    <scope>NUCLEOTIDE SEQUENCE [LARGE SCALE GENOMIC DNA]</scope>
    <source>
        <strain evidence="7 8">CBS 122670</strain>
    </source>
</reference>